<keyword evidence="4 6" id="KW-0067">ATP-binding</keyword>
<dbReference type="GO" id="GO:0005739">
    <property type="term" value="C:mitochondrion"/>
    <property type="evidence" value="ECO:0007669"/>
    <property type="project" value="TreeGrafter"/>
</dbReference>
<dbReference type="EMBL" id="CCBP010000019">
    <property type="protein sequence ID" value="CDO68478.1"/>
    <property type="molecule type" value="Genomic_DNA"/>
</dbReference>
<evidence type="ECO:0000256" key="5">
    <source>
        <dbReference type="ARBA" id="ARBA00023267"/>
    </source>
</evidence>
<dbReference type="PANTHER" id="PTHR18866">
    <property type="entry name" value="CARBOXYLASE:PYRUVATE/ACETYL-COA/PROPIONYL-COA CARBOXYLASE"/>
    <property type="match status" value="1"/>
</dbReference>
<feature type="compositionally biased region" description="Basic and acidic residues" evidence="7">
    <location>
        <begin position="1314"/>
        <end position="1336"/>
    </location>
</feature>
<evidence type="ECO:0000256" key="6">
    <source>
        <dbReference type="PROSITE-ProRule" id="PRU00409"/>
    </source>
</evidence>
<evidence type="ECO:0000256" key="3">
    <source>
        <dbReference type="ARBA" id="ARBA00022741"/>
    </source>
</evidence>
<feature type="compositionally biased region" description="Low complexity" evidence="7">
    <location>
        <begin position="136"/>
        <end position="160"/>
    </location>
</feature>
<dbReference type="SMART" id="SM00878">
    <property type="entry name" value="Biotin_carb_C"/>
    <property type="match status" value="1"/>
</dbReference>
<evidence type="ECO:0000256" key="2">
    <source>
        <dbReference type="ARBA" id="ARBA00022598"/>
    </source>
</evidence>
<feature type="region of interest" description="Disordered" evidence="7">
    <location>
        <begin position="1"/>
        <end position="77"/>
    </location>
</feature>
<dbReference type="InterPro" id="IPR021709">
    <property type="entry name" value="DUF3292"/>
</dbReference>
<dbReference type="HOGENOM" id="CLU_250409_0_0_1"/>
<feature type="compositionally biased region" description="Low complexity" evidence="7">
    <location>
        <begin position="63"/>
        <end position="77"/>
    </location>
</feature>
<feature type="compositionally biased region" description="Polar residues" evidence="7">
    <location>
        <begin position="1"/>
        <end position="11"/>
    </location>
</feature>
<dbReference type="PANTHER" id="PTHR18866:SF33">
    <property type="entry name" value="METHYLCROTONOYL-COA CARBOXYLASE SUBUNIT ALPHA, MITOCHONDRIAL-RELATED"/>
    <property type="match status" value="1"/>
</dbReference>
<sequence length="1467" mass="158282">MLPSTPRSLTPRSLPRVARPAPALNHPRFSVSPLPLADPLDPPPSLIPLPALSPDRLPPLPVHPSVLSSSPSSLSLNPSATSFATLQPSAHKPLFDKILIANRYRPSALSSFPSTHPLPEVKSPVASFAPQTSSESRPSPSTAKSTPTPSTSDSRTRPTASVPPLPPRAMQLRIDNIIDVCKRSGAQAVHPGYGFLSENAHFADRLAREGIVFIGPPPSAIVSMGSKSESKNIMSAAGVPVVPGYHGSNQDTPAPPRRGRAHRYALMLGITRAPPHRALGYPVLIKAVHGGGGKGMRIVHSPAEFQEALASAQREALKAFANADVLVEKYITRPRHVEVQVFADTLGACVSLWERDCSVQRRNQKIIEEAPAPGLSPELRADLSAKAVAAAKAVNYVGAGTVEFIFDNDTHKFYFMEMNTRLQVEHPVTEMITGLDLVEWQLEVAAGNPLPLDQRSIPLVGHAFEARIYAENPRNNFLPDSGQLLYLSTPEPTHIFAPAVAAPSAEADFTPVVNTAAVLTPVVRLEQGFEQGAQIGVFYDPMIAKLVVHGRDRTEALRMLRRALDEYRVVGVATNVEFLRTLAGNEAFVRAEVETGFIPKHYDELFPPLPEPSHEVLAQAALYVVLRDQPAPTVYESWPAVFSTILDDVRDMSTHDDHSTAHDPHDPLAYSAVQPSPTAVHSPHSPTSTEHSLPSPTTTASVATDATHINPPPPHPEVAMKPLPDTPDPPSPHSTDPVDLVATGNPMPPVSSRVQSELDDPEVKDLGWRKDSTHIPSLIKGISNDDLFMLIRRFNKQIQHVRAIPPPPPGFLDLEISEDEEFSPDKLRANIERLYMTVIVGLAAFGKHIARLRSWNEPRRTAKFCVAYFVAWYFSLVPALLIGTILVVIFRPDYRQNLFPPAPLAAVSATSGNLQVPRAGSLGSKDSLSGAPEAHQGEAVEQEASHFVAALGAIGAGTVIGQGGSPKRKHGEPRSDALGDAAGEMETETNLDPDASDDSFAGGLPDPSDLTLHAKNVKDTANSDGVPDPAADVAKKSVESALWEKMRPVMRILADVADTWERFGNAIEPVPPFPKYEARLRLAGVLAPLLVVSVFVPAALVVRGATFGIGVGFFGQPIISRLASQVNHRFPHWRKLLELRRTLFKGVPTNAQLTLTLLRIAEQAKAPLPPPPVSLPQHTANAVKDANPAPNHPPQAAEALREHDFAFDTDNYDIEGVDPDHPRAYADHASVEGELTDDESTEGAADGERKKKKGSKVIGAIKKTAHTGVSGVLGLDRLKAKIGNEHAKRRLGAVAPPSDQQNADGTPPTVDPTADEKEREKELAKERADAALKREGPTSFSGRYHGKKGRLLLITGAASPCLSWTPEKPLRAALMAPSKIPGKGGDDSEGIPAEVTIGLSDIASLRKMGGFGWKGRMVVAWATGRDVLDGLEVVSRRGDRWVFTAIRGRDELFNRLLSMGKQSWECL</sequence>
<dbReference type="InterPro" id="IPR005482">
    <property type="entry name" value="Biotin_COase_C"/>
</dbReference>
<evidence type="ECO:0000256" key="1">
    <source>
        <dbReference type="ARBA" id="ARBA00001953"/>
    </source>
</evidence>
<keyword evidence="12" id="KW-1185">Reference proteome</keyword>
<dbReference type="OrthoDB" id="1708389at2759"/>
<evidence type="ECO:0000256" key="8">
    <source>
        <dbReference type="SAM" id="Phobius"/>
    </source>
</evidence>
<feature type="region of interest" description="Disordered" evidence="7">
    <location>
        <begin position="1289"/>
        <end position="1340"/>
    </location>
</feature>
<dbReference type="Gene3D" id="3.30.470.20">
    <property type="entry name" value="ATP-grasp fold, B domain"/>
    <property type="match status" value="1"/>
</dbReference>
<feature type="domain" description="Biotin carboxylation" evidence="10">
    <location>
        <begin position="94"/>
        <end position="603"/>
    </location>
</feature>
<keyword evidence="8" id="KW-0812">Transmembrane</keyword>
<dbReference type="SUPFAM" id="SSF52440">
    <property type="entry name" value="PreATP-grasp domain"/>
    <property type="match status" value="1"/>
</dbReference>
<dbReference type="InterPro" id="IPR011054">
    <property type="entry name" value="Rudment_hybrid_motif"/>
</dbReference>
<dbReference type="STRING" id="5643.A0A060S7V5"/>
<dbReference type="SUPFAM" id="SSF56059">
    <property type="entry name" value="Glutathione synthetase ATP-binding domain-like"/>
    <property type="match status" value="1"/>
</dbReference>
<keyword evidence="2" id="KW-0436">Ligase</keyword>
<name>A0A060S7V5_PYCCI</name>
<feature type="region of interest" description="Disordered" evidence="7">
    <location>
        <begin position="984"/>
        <end position="1009"/>
    </location>
</feature>
<feature type="transmembrane region" description="Helical" evidence="8">
    <location>
        <begin position="866"/>
        <end position="890"/>
    </location>
</feature>
<dbReference type="GO" id="GO:0046872">
    <property type="term" value="F:metal ion binding"/>
    <property type="evidence" value="ECO:0007669"/>
    <property type="project" value="InterPro"/>
</dbReference>
<dbReference type="GO" id="GO:0004485">
    <property type="term" value="F:methylcrotonoyl-CoA carboxylase activity"/>
    <property type="evidence" value="ECO:0007669"/>
    <property type="project" value="TreeGrafter"/>
</dbReference>
<proteinExistence type="predicted"/>
<feature type="domain" description="ATP-grasp" evidence="9">
    <location>
        <begin position="231"/>
        <end position="446"/>
    </location>
</feature>
<dbReference type="InterPro" id="IPR005479">
    <property type="entry name" value="CPAse_ATP-bd"/>
</dbReference>
<keyword evidence="3 6" id="KW-0547">Nucleotide-binding</keyword>
<gene>
    <name evidence="11" type="ORF">BN946_scf184499.g3</name>
</gene>
<dbReference type="Pfam" id="PF11696">
    <property type="entry name" value="DUF3292"/>
    <property type="match status" value="1"/>
</dbReference>
<dbReference type="Pfam" id="PF02785">
    <property type="entry name" value="Biotin_carb_C"/>
    <property type="match status" value="1"/>
</dbReference>
<dbReference type="SUPFAM" id="SSF51246">
    <property type="entry name" value="Rudiment single hybrid motif"/>
    <property type="match status" value="1"/>
</dbReference>
<dbReference type="Pfam" id="PF00289">
    <property type="entry name" value="Biotin_carb_N"/>
    <property type="match status" value="1"/>
</dbReference>
<dbReference type="InterPro" id="IPR005481">
    <property type="entry name" value="BC-like_N"/>
</dbReference>
<feature type="region of interest" description="Disordered" evidence="7">
    <location>
        <begin position="653"/>
        <end position="759"/>
    </location>
</feature>
<feature type="region of interest" description="Disordered" evidence="7">
    <location>
        <begin position="1231"/>
        <end position="1256"/>
    </location>
</feature>
<comment type="cofactor">
    <cofactor evidence="1">
        <name>biotin</name>
        <dbReference type="ChEBI" id="CHEBI:57586"/>
    </cofactor>
</comment>
<feature type="compositionally biased region" description="Low complexity" evidence="7">
    <location>
        <begin position="681"/>
        <end position="699"/>
    </location>
</feature>
<dbReference type="FunFam" id="3.30.1490.20:FF:000003">
    <property type="entry name" value="acetyl-CoA carboxylase isoform X1"/>
    <property type="match status" value="1"/>
</dbReference>
<dbReference type="InterPro" id="IPR011764">
    <property type="entry name" value="Biotin_carboxylation_dom"/>
</dbReference>
<comment type="caution">
    <text evidence="11">The sequence shown here is derived from an EMBL/GenBank/DDBJ whole genome shotgun (WGS) entry which is preliminary data.</text>
</comment>
<dbReference type="PROSITE" id="PS50979">
    <property type="entry name" value="BC"/>
    <property type="match status" value="1"/>
</dbReference>
<organism evidence="11 12">
    <name type="scientific">Pycnoporus cinnabarinus</name>
    <name type="common">Cinnabar-red polypore</name>
    <name type="synonym">Trametes cinnabarina</name>
    <dbReference type="NCBI Taxonomy" id="5643"/>
    <lineage>
        <taxon>Eukaryota</taxon>
        <taxon>Fungi</taxon>
        <taxon>Dikarya</taxon>
        <taxon>Basidiomycota</taxon>
        <taxon>Agaricomycotina</taxon>
        <taxon>Agaricomycetes</taxon>
        <taxon>Polyporales</taxon>
        <taxon>Polyporaceae</taxon>
        <taxon>Trametes</taxon>
    </lineage>
</organism>
<dbReference type="Pfam" id="PF02786">
    <property type="entry name" value="CPSase_L_D2"/>
    <property type="match status" value="1"/>
</dbReference>
<evidence type="ECO:0000256" key="4">
    <source>
        <dbReference type="ARBA" id="ARBA00022840"/>
    </source>
</evidence>
<accession>A0A060S7V5</accession>
<feature type="region of interest" description="Disordered" evidence="7">
    <location>
        <begin position="918"/>
        <end position="941"/>
    </location>
</feature>
<dbReference type="PROSITE" id="PS50975">
    <property type="entry name" value="ATP_GRASP"/>
    <property type="match status" value="1"/>
</dbReference>
<keyword evidence="8" id="KW-0472">Membrane</keyword>
<feature type="region of interest" description="Disordered" evidence="7">
    <location>
        <begin position="121"/>
        <end position="168"/>
    </location>
</feature>
<dbReference type="InterPro" id="IPR050856">
    <property type="entry name" value="Biotin_carboxylase_complex"/>
</dbReference>
<keyword evidence="8" id="KW-1133">Transmembrane helix</keyword>
<dbReference type="InterPro" id="IPR016185">
    <property type="entry name" value="PreATP-grasp_dom_sf"/>
</dbReference>
<reference evidence="11" key="1">
    <citation type="submission" date="2014-01" db="EMBL/GenBank/DDBJ databases">
        <title>The genome of the white-rot fungus Pycnoporus cinnabarinus: a basidiomycete model with a versatile arsenal for lignocellulosic biomass breakdown.</title>
        <authorList>
            <person name="Levasseur A."/>
            <person name="Lomascolo A."/>
            <person name="Ruiz-Duenas F.J."/>
            <person name="Uzan E."/>
            <person name="Piumi F."/>
            <person name="Kues U."/>
            <person name="Ram A.F.J."/>
            <person name="Murat C."/>
            <person name="Haon M."/>
            <person name="Benoit I."/>
            <person name="Arfi Y."/>
            <person name="Chevret D."/>
            <person name="Drula E."/>
            <person name="Kwon M.J."/>
            <person name="Gouret P."/>
            <person name="Lesage-Meessen L."/>
            <person name="Lombard V."/>
            <person name="Mariette J."/>
            <person name="Noirot C."/>
            <person name="Park J."/>
            <person name="Patyshakuliyeva A."/>
            <person name="Wieneger R.A.B."/>
            <person name="Wosten H.A.B."/>
            <person name="Martin F."/>
            <person name="Coutinho P.M."/>
            <person name="de Vries R."/>
            <person name="Martinez A.T."/>
            <person name="Klopp C."/>
            <person name="Pontarotti P."/>
            <person name="Henrissat B."/>
            <person name="Record E."/>
        </authorList>
    </citation>
    <scope>NUCLEOTIDE SEQUENCE [LARGE SCALE GENOMIC DNA]</scope>
    <source>
        <strain evidence="11">BRFM137</strain>
    </source>
</reference>
<feature type="transmembrane region" description="Helical" evidence="8">
    <location>
        <begin position="1085"/>
        <end position="1114"/>
    </location>
</feature>
<evidence type="ECO:0000313" key="12">
    <source>
        <dbReference type="Proteomes" id="UP000029665"/>
    </source>
</evidence>
<protein>
    <submittedName>
        <fullName evidence="11">Uncharacterized protein</fullName>
    </submittedName>
</protein>
<keyword evidence="5" id="KW-0092">Biotin</keyword>
<dbReference type="Proteomes" id="UP000029665">
    <property type="component" value="Unassembled WGS sequence"/>
</dbReference>
<feature type="compositionally biased region" description="Basic and acidic residues" evidence="7">
    <location>
        <begin position="653"/>
        <end position="666"/>
    </location>
</feature>
<evidence type="ECO:0000259" key="9">
    <source>
        <dbReference type="PROSITE" id="PS50975"/>
    </source>
</evidence>
<evidence type="ECO:0000259" key="10">
    <source>
        <dbReference type="PROSITE" id="PS50979"/>
    </source>
</evidence>
<evidence type="ECO:0000313" key="11">
    <source>
        <dbReference type="EMBL" id="CDO68478.1"/>
    </source>
</evidence>
<dbReference type="InterPro" id="IPR011761">
    <property type="entry name" value="ATP-grasp"/>
</dbReference>
<feature type="compositionally biased region" description="Acidic residues" evidence="7">
    <location>
        <begin position="984"/>
        <end position="997"/>
    </location>
</feature>
<dbReference type="GO" id="GO:0005524">
    <property type="term" value="F:ATP binding"/>
    <property type="evidence" value="ECO:0007669"/>
    <property type="project" value="UniProtKB-UniRule"/>
</dbReference>
<dbReference type="PROSITE" id="PS00867">
    <property type="entry name" value="CPSASE_2"/>
    <property type="match status" value="1"/>
</dbReference>
<evidence type="ECO:0000256" key="7">
    <source>
        <dbReference type="SAM" id="MobiDB-lite"/>
    </source>
</evidence>